<protein>
    <submittedName>
        <fullName evidence="1">Uncharacterized protein</fullName>
    </submittedName>
</protein>
<dbReference type="EMBL" id="LAZR01009906">
    <property type="protein sequence ID" value="KKM69934.1"/>
    <property type="molecule type" value="Genomic_DNA"/>
</dbReference>
<accession>A0A0F9JJA1</accession>
<proteinExistence type="predicted"/>
<dbReference type="AlphaFoldDB" id="A0A0F9JJA1"/>
<comment type="caution">
    <text evidence="1">The sequence shown here is derived from an EMBL/GenBank/DDBJ whole genome shotgun (WGS) entry which is preliminary data.</text>
</comment>
<name>A0A0F9JJA1_9ZZZZ</name>
<organism evidence="1">
    <name type="scientific">marine sediment metagenome</name>
    <dbReference type="NCBI Taxonomy" id="412755"/>
    <lineage>
        <taxon>unclassified sequences</taxon>
        <taxon>metagenomes</taxon>
        <taxon>ecological metagenomes</taxon>
    </lineage>
</organism>
<gene>
    <name evidence="1" type="ORF">LCGC14_1445600</name>
</gene>
<evidence type="ECO:0000313" key="1">
    <source>
        <dbReference type="EMBL" id="KKM69934.1"/>
    </source>
</evidence>
<reference evidence="1" key="1">
    <citation type="journal article" date="2015" name="Nature">
        <title>Complex archaea that bridge the gap between prokaryotes and eukaryotes.</title>
        <authorList>
            <person name="Spang A."/>
            <person name="Saw J.H."/>
            <person name="Jorgensen S.L."/>
            <person name="Zaremba-Niedzwiedzka K."/>
            <person name="Martijn J."/>
            <person name="Lind A.E."/>
            <person name="van Eijk R."/>
            <person name="Schleper C."/>
            <person name="Guy L."/>
            <person name="Ettema T.J."/>
        </authorList>
    </citation>
    <scope>NUCLEOTIDE SEQUENCE</scope>
</reference>
<sequence>MIEIEHNAKRAQDWQYSLTKIGSRNHYEWCIQIGLWETSHFAEPSSYRMFEWIKRDHKDI</sequence>